<dbReference type="InterPro" id="IPR052637">
    <property type="entry name" value="KLHDC3-like"/>
</dbReference>
<reference evidence="3" key="1">
    <citation type="submission" date="2025-08" db="UniProtKB">
        <authorList>
            <consortium name="RefSeq"/>
        </authorList>
    </citation>
    <scope>IDENTIFICATION</scope>
    <source>
        <tissue evidence="3">Testes</tissue>
    </source>
</reference>
<protein>
    <submittedName>
        <fullName evidence="3">Kelch domain-containing protein 3-like</fullName>
    </submittedName>
</protein>
<accession>A0ABM0GJK1</accession>
<sequence length="383" mass="43364">MLRWVVHLEGGPRRVNHAAVAIGDRKVFTFGGYCTGDDYETIRPIDVHVFDMITYKWTELVCNASNSEFIPYMRYGHTVVAIDDIVYLWGGRNDSVGACNKLFCYDTGQNMWCCPKVIGDIPAARDGHSACVIDNCMYIFGGYEDESECFSNTVHKLDTKTLTWSLLRVSRGESAYWRDFHTAIAIGQYMLVFGGRSDLHGPWHTNHELYCNKVHVFDTKDHSWHQPVTTGQLPDGRRSHSTFLYDGHMYVFGGYNGVKDKHYNDMFKFEPGSMVWTQIESLGFMKPCPRRRQCCCVVGQQMLLFGGTSPCEDPTPGAGDDLNLMDHSDLYILDFAPTLKTLCKLSVITHKLDISSLPHDIRWEITTMTTNTSISRPNASSQG</sequence>
<dbReference type="PANTHER" id="PTHR46461">
    <property type="entry name" value="KELCH DOMAIN-CONTAINING PROTEIN 3"/>
    <property type="match status" value="1"/>
</dbReference>
<proteinExistence type="predicted"/>
<evidence type="ECO:0000256" key="1">
    <source>
        <dbReference type="ARBA" id="ARBA00022441"/>
    </source>
</evidence>
<dbReference type="Gene3D" id="2.120.10.80">
    <property type="entry name" value="Kelch-type beta propeller"/>
    <property type="match status" value="2"/>
</dbReference>
<dbReference type="Pfam" id="PF24681">
    <property type="entry name" value="Kelch_KLHDC2_KLHL20_DRC7"/>
    <property type="match status" value="1"/>
</dbReference>
<keyword evidence="2" id="KW-1185">Reference proteome</keyword>
<name>A0ABM0GJK1_SACKO</name>
<dbReference type="SUPFAM" id="SSF117281">
    <property type="entry name" value="Kelch motif"/>
    <property type="match status" value="1"/>
</dbReference>
<keyword evidence="1" id="KW-0880">Kelch repeat</keyword>
<evidence type="ECO:0000313" key="2">
    <source>
        <dbReference type="Proteomes" id="UP000694865"/>
    </source>
</evidence>
<evidence type="ECO:0000313" key="3">
    <source>
        <dbReference type="RefSeq" id="XP_002731257.1"/>
    </source>
</evidence>
<gene>
    <name evidence="3" type="primary">LOC100375352</name>
</gene>
<dbReference type="GeneID" id="100375352"/>
<dbReference type="Proteomes" id="UP000694865">
    <property type="component" value="Unplaced"/>
</dbReference>
<dbReference type="SMART" id="SM00612">
    <property type="entry name" value="Kelch"/>
    <property type="match status" value="2"/>
</dbReference>
<organism evidence="2 3">
    <name type="scientific">Saccoglossus kowalevskii</name>
    <name type="common">Acorn worm</name>
    <dbReference type="NCBI Taxonomy" id="10224"/>
    <lineage>
        <taxon>Eukaryota</taxon>
        <taxon>Metazoa</taxon>
        <taxon>Hemichordata</taxon>
        <taxon>Enteropneusta</taxon>
        <taxon>Harrimaniidae</taxon>
        <taxon>Saccoglossus</taxon>
    </lineage>
</organism>
<dbReference type="InterPro" id="IPR015915">
    <property type="entry name" value="Kelch-typ_b-propeller"/>
</dbReference>
<dbReference type="PANTHER" id="PTHR46461:SF1">
    <property type="entry name" value="KELCH DOMAIN-CONTAINING PROTEIN 3"/>
    <property type="match status" value="1"/>
</dbReference>
<dbReference type="InterPro" id="IPR006652">
    <property type="entry name" value="Kelch_1"/>
</dbReference>
<dbReference type="RefSeq" id="XP_002731257.1">
    <property type="nucleotide sequence ID" value="XM_002731211.2"/>
</dbReference>